<dbReference type="PANTHER" id="PTHR43580">
    <property type="entry name" value="OXIDOREDUCTASE GLYR1-RELATED"/>
    <property type="match status" value="1"/>
</dbReference>
<proteinExistence type="inferred from homology"/>
<dbReference type="Gene3D" id="1.10.1040.10">
    <property type="entry name" value="N-(1-d-carboxylethyl)-l-norvaline Dehydrogenase, domain 2"/>
    <property type="match status" value="1"/>
</dbReference>
<evidence type="ECO:0000313" key="2">
    <source>
        <dbReference type="Ensembl" id="ENSHHUP00000025329.1"/>
    </source>
</evidence>
<dbReference type="GO" id="GO:0003677">
    <property type="term" value="F:DNA binding"/>
    <property type="evidence" value="ECO:0007669"/>
    <property type="project" value="TreeGrafter"/>
</dbReference>
<organism evidence="2 3">
    <name type="scientific">Hucho hucho</name>
    <name type="common">huchen</name>
    <dbReference type="NCBI Taxonomy" id="62062"/>
    <lineage>
        <taxon>Eukaryota</taxon>
        <taxon>Metazoa</taxon>
        <taxon>Chordata</taxon>
        <taxon>Craniata</taxon>
        <taxon>Vertebrata</taxon>
        <taxon>Euteleostomi</taxon>
        <taxon>Actinopterygii</taxon>
        <taxon>Neopterygii</taxon>
        <taxon>Teleostei</taxon>
        <taxon>Protacanthopterygii</taxon>
        <taxon>Salmoniformes</taxon>
        <taxon>Salmonidae</taxon>
        <taxon>Salmoninae</taxon>
        <taxon>Hucho</taxon>
    </lineage>
</organism>
<evidence type="ECO:0008006" key="4">
    <source>
        <dbReference type="Google" id="ProtNLM"/>
    </source>
</evidence>
<dbReference type="Proteomes" id="UP000314982">
    <property type="component" value="Unassembled WGS sequence"/>
</dbReference>
<dbReference type="STRING" id="62062.ENSHHUP00000025329"/>
<comment type="similarity">
    <text evidence="1">Belongs to the HIBADH-related family. NP60 subfamily.</text>
</comment>
<protein>
    <recommendedName>
        <fullName evidence="4">3-hydroxyisobutyrate dehydrogenase-like NAD-binding domain-containing protein</fullName>
    </recommendedName>
</protein>
<reference evidence="3" key="1">
    <citation type="submission" date="2018-06" db="EMBL/GenBank/DDBJ databases">
        <title>Genome assembly of Danube salmon.</title>
        <authorList>
            <person name="Macqueen D.J."/>
            <person name="Gundappa M.K."/>
        </authorList>
    </citation>
    <scope>NUCLEOTIDE SEQUENCE [LARGE SCALE GENOMIC DNA]</scope>
</reference>
<reference evidence="2" key="3">
    <citation type="submission" date="2025-09" db="UniProtKB">
        <authorList>
            <consortium name="Ensembl"/>
        </authorList>
    </citation>
    <scope>IDENTIFICATION</scope>
</reference>
<dbReference type="InterPro" id="IPR051265">
    <property type="entry name" value="HIBADH-related_NP60_sf"/>
</dbReference>
<reference evidence="2" key="2">
    <citation type="submission" date="2025-08" db="UniProtKB">
        <authorList>
            <consortium name="Ensembl"/>
        </authorList>
    </citation>
    <scope>IDENTIFICATION</scope>
</reference>
<name>A0A4W5LHI3_9TELE</name>
<keyword evidence="3" id="KW-1185">Reference proteome</keyword>
<sequence>MLVILASGDRTVYEDCSSCFQAMGKTSFFLGEVGNAARMMLILNMVQGSFMATIAEGLTLAQATGQSQHTFLDILSQGQMASTFVDQKCQSESQTKTLLSQSAKKYIISQMAPYSLYSALL</sequence>
<dbReference type="GO" id="GO:0140673">
    <property type="term" value="P:transcription elongation-coupled chromatin remodeling"/>
    <property type="evidence" value="ECO:0007669"/>
    <property type="project" value="TreeGrafter"/>
</dbReference>
<dbReference type="Ensembl" id="ENSHHUT00000026322.1">
    <property type="protein sequence ID" value="ENSHHUP00000025329.1"/>
    <property type="gene ID" value="ENSHHUG00000015973.1"/>
</dbReference>
<evidence type="ECO:0000313" key="3">
    <source>
        <dbReference type="Proteomes" id="UP000314982"/>
    </source>
</evidence>
<dbReference type="GO" id="GO:0031491">
    <property type="term" value="F:nucleosome binding"/>
    <property type="evidence" value="ECO:0007669"/>
    <property type="project" value="TreeGrafter"/>
</dbReference>
<evidence type="ECO:0000256" key="1">
    <source>
        <dbReference type="ARBA" id="ARBA00007598"/>
    </source>
</evidence>
<dbReference type="GO" id="GO:0000785">
    <property type="term" value="C:chromatin"/>
    <property type="evidence" value="ECO:0007669"/>
    <property type="project" value="TreeGrafter"/>
</dbReference>
<dbReference type="SUPFAM" id="SSF48179">
    <property type="entry name" value="6-phosphogluconate dehydrogenase C-terminal domain-like"/>
    <property type="match status" value="1"/>
</dbReference>
<dbReference type="GeneTree" id="ENSGT00940000156435"/>
<dbReference type="AlphaFoldDB" id="A0A4W5LHI3"/>
<dbReference type="PANTHER" id="PTHR43580:SF2">
    <property type="entry name" value="CYTOKINE-LIKE NUCLEAR FACTOR N-PAC"/>
    <property type="match status" value="1"/>
</dbReference>
<dbReference type="InterPro" id="IPR008927">
    <property type="entry name" value="6-PGluconate_DH-like_C_sf"/>
</dbReference>
<dbReference type="InterPro" id="IPR013328">
    <property type="entry name" value="6PGD_dom2"/>
</dbReference>
<accession>A0A4W5LHI3</accession>